<sequence>MRRENLDLRVHDRVALDEIDLYAEILSAVAAADEPLTLAQIDSALGVASRGHGRRELTCQD</sequence>
<evidence type="ECO:0000313" key="2">
    <source>
        <dbReference type="Proteomes" id="UP000242367"/>
    </source>
</evidence>
<gene>
    <name evidence="1" type="ORF">BTM25_12010</name>
</gene>
<dbReference type="AlphaFoldDB" id="A0A2P4UP28"/>
<evidence type="ECO:0000313" key="1">
    <source>
        <dbReference type="EMBL" id="POM26793.1"/>
    </source>
</evidence>
<dbReference type="EMBL" id="MTBP01000001">
    <property type="protein sequence ID" value="POM26793.1"/>
    <property type="molecule type" value="Genomic_DNA"/>
</dbReference>
<protein>
    <submittedName>
        <fullName evidence="1">Uncharacterized protein</fullName>
    </submittedName>
</protein>
<name>A0A2P4UP28_9ACTN</name>
<proteinExistence type="predicted"/>
<keyword evidence="2" id="KW-1185">Reference proteome</keyword>
<dbReference type="Proteomes" id="UP000242367">
    <property type="component" value="Unassembled WGS sequence"/>
</dbReference>
<organism evidence="1 2">
    <name type="scientific">Actinomadura rubteroloni</name>
    <dbReference type="NCBI Taxonomy" id="1926885"/>
    <lineage>
        <taxon>Bacteria</taxon>
        <taxon>Bacillati</taxon>
        <taxon>Actinomycetota</taxon>
        <taxon>Actinomycetes</taxon>
        <taxon>Streptosporangiales</taxon>
        <taxon>Thermomonosporaceae</taxon>
        <taxon>Actinomadura</taxon>
    </lineage>
</organism>
<dbReference type="RefSeq" id="WP_103562777.1">
    <property type="nucleotide sequence ID" value="NZ_MTBP01000001.1"/>
</dbReference>
<accession>A0A2P4UP28</accession>
<comment type="caution">
    <text evidence="1">The sequence shown here is derived from an EMBL/GenBank/DDBJ whole genome shotgun (WGS) entry which is preliminary data.</text>
</comment>
<reference evidence="1 2" key="1">
    <citation type="journal article" date="2017" name="Chemistry">
        <title>Isolation, Biosynthesis and Chemical Modifications of Rubterolones A-F: Rare Tropolone Alkaloids from Actinomadura sp. 5-2.</title>
        <authorList>
            <person name="Guo H."/>
            <person name="Benndorf R."/>
            <person name="Leichnitz D."/>
            <person name="Klassen J.L."/>
            <person name="Vollmers J."/>
            <person name="Gorls H."/>
            <person name="Steinacker M."/>
            <person name="Weigel C."/>
            <person name="Dahse H.M."/>
            <person name="Kaster A.K."/>
            <person name="de Beer Z.W."/>
            <person name="Poulsen M."/>
            <person name="Beemelmanns C."/>
        </authorList>
    </citation>
    <scope>NUCLEOTIDE SEQUENCE [LARGE SCALE GENOMIC DNA]</scope>
    <source>
        <strain evidence="1 2">5-2</strain>
    </source>
</reference>